<dbReference type="EC" id="3.6.1.-" evidence="10"/>
<organism evidence="13 14">
    <name type="scientific">Peptoniphilus duerdenii ATCC BAA-1640</name>
    <dbReference type="NCBI Taxonomy" id="862517"/>
    <lineage>
        <taxon>Bacteria</taxon>
        <taxon>Bacillati</taxon>
        <taxon>Bacillota</taxon>
        <taxon>Tissierellia</taxon>
        <taxon>Tissierellales</taxon>
        <taxon>Peptoniphilaceae</taxon>
        <taxon>Peptoniphilus</taxon>
    </lineage>
</organism>
<comment type="caution">
    <text evidence="13">The sequence shown here is derived from an EMBL/GenBank/DDBJ whole genome shotgun (WGS) entry which is preliminary data.</text>
</comment>
<keyword evidence="14" id="KW-1185">Reference proteome</keyword>
<dbReference type="CDD" id="cd04466">
    <property type="entry name" value="S1_YloQ_GTPase"/>
    <property type="match status" value="1"/>
</dbReference>
<dbReference type="GO" id="GO:0005737">
    <property type="term" value="C:cytoplasm"/>
    <property type="evidence" value="ECO:0007669"/>
    <property type="project" value="UniProtKB-SubCell"/>
</dbReference>
<feature type="binding site" evidence="10">
    <location>
        <position position="238"/>
    </location>
    <ligand>
        <name>Zn(2+)</name>
        <dbReference type="ChEBI" id="CHEBI:29105"/>
    </ligand>
</feature>
<feature type="domain" description="CP-type G" evidence="12">
    <location>
        <begin position="61"/>
        <end position="217"/>
    </location>
</feature>
<dbReference type="PROSITE" id="PS51721">
    <property type="entry name" value="G_CP"/>
    <property type="match status" value="1"/>
</dbReference>
<evidence type="ECO:0000256" key="9">
    <source>
        <dbReference type="ARBA" id="ARBA00023134"/>
    </source>
</evidence>
<dbReference type="RefSeq" id="WP_008902679.1">
    <property type="nucleotide sequence ID" value="NZ_GL397071.1"/>
</dbReference>
<dbReference type="Gene3D" id="3.40.50.300">
    <property type="entry name" value="P-loop containing nucleotide triphosphate hydrolases"/>
    <property type="match status" value="1"/>
</dbReference>
<dbReference type="STRING" id="862517.HMPREF9225_1904"/>
<dbReference type="PANTHER" id="PTHR32120">
    <property type="entry name" value="SMALL RIBOSOMAL SUBUNIT BIOGENESIS GTPASE RSGA"/>
    <property type="match status" value="1"/>
</dbReference>
<sequence>MIGKIIKLTGGFYYVKDDKVYETRARGLFRHKDEKPVVGDIVDFEVEKEMLGYITNVHPRKNMLKRPPVANVDLALVIIPTKNPNPNIFLIDKVLAEYEKEDMTVKIVISKADLDKDYANKLKNIYEKAGYETYIYSAITGEGKESIKNLLEGKTTALSGVSAAGKSTLISNILNINLETGTVSSKLNRGKHTTRHVEIFPGENNTFIFDTPGFSSYEVDVEAEDLKYYFREFNKYSCKFNDCHHVNEPGCGVKAALENGEVEETRYESYIRLYEELKNRRKY</sequence>
<comment type="subcellular location">
    <subcellularLocation>
        <location evidence="10">Cytoplasm</location>
    </subcellularLocation>
</comment>
<keyword evidence="5 10" id="KW-0547">Nucleotide-binding</keyword>
<dbReference type="SUPFAM" id="SSF52540">
    <property type="entry name" value="P-loop containing nucleoside triphosphate hydrolases"/>
    <property type="match status" value="1"/>
</dbReference>
<dbReference type="InterPro" id="IPR027417">
    <property type="entry name" value="P-loop_NTPase"/>
</dbReference>
<keyword evidence="3 10" id="KW-0479">Metal-binding</keyword>
<dbReference type="GO" id="GO:0003924">
    <property type="term" value="F:GTPase activity"/>
    <property type="evidence" value="ECO:0007669"/>
    <property type="project" value="UniProtKB-UniRule"/>
</dbReference>
<dbReference type="NCBIfam" id="TIGR00157">
    <property type="entry name" value="ribosome small subunit-dependent GTPase A"/>
    <property type="match status" value="1"/>
</dbReference>
<evidence type="ECO:0000313" key="13">
    <source>
        <dbReference type="EMBL" id="EFM24483.1"/>
    </source>
</evidence>
<dbReference type="OrthoDB" id="9809485at2"/>
<evidence type="ECO:0000256" key="1">
    <source>
        <dbReference type="ARBA" id="ARBA00022490"/>
    </source>
</evidence>
<dbReference type="Proteomes" id="UP000003280">
    <property type="component" value="Unassembled WGS sequence"/>
</dbReference>
<keyword evidence="1 10" id="KW-0963">Cytoplasm</keyword>
<dbReference type="SUPFAM" id="SSF50249">
    <property type="entry name" value="Nucleic acid-binding proteins"/>
    <property type="match status" value="1"/>
</dbReference>
<protein>
    <recommendedName>
        <fullName evidence="10">Small ribosomal subunit biogenesis GTPase RsgA</fullName>
        <ecNumber evidence="10">3.6.1.-</ecNumber>
    </recommendedName>
</protein>
<dbReference type="eggNOG" id="COG1162">
    <property type="taxonomic scope" value="Bacteria"/>
</dbReference>
<evidence type="ECO:0000256" key="7">
    <source>
        <dbReference type="ARBA" id="ARBA00022833"/>
    </source>
</evidence>
<evidence type="ECO:0000256" key="6">
    <source>
        <dbReference type="ARBA" id="ARBA00022801"/>
    </source>
</evidence>
<feature type="domain" description="EngC GTPase" evidence="11">
    <location>
        <begin position="70"/>
        <end position="215"/>
    </location>
</feature>
<dbReference type="Pfam" id="PF16745">
    <property type="entry name" value="RsgA_N"/>
    <property type="match status" value="1"/>
</dbReference>
<keyword evidence="2 10" id="KW-0690">Ribosome biogenesis</keyword>
<proteinExistence type="inferred from homology"/>
<name>E0NP15_9FIRM</name>
<dbReference type="GO" id="GO:0019843">
    <property type="term" value="F:rRNA binding"/>
    <property type="evidence" value="ECO:0007669"/>
    <property type="project" value="UniProtKB-KW"/>
</dbReference>
<evidence type="ECO:0000256" key="4">
    <source>
        <dbReference type="ARBA" id="ARBA00022730"/>
    </source>
</evidence>
<evidence type="ECO:0000256" key="5">
    <source>
        <dbReference type="ARBA" id="ARBA00022741"/>
    </source>
</evidence>
<dbReference type="GO" id="GO:0042274">
    <property type="term" value="P:ribosomal small subunit biogenesis"/>
    <property type="evidence" value="ECO:0007669"/>
    <property type="project" value="UniProtKB-UniRule"/>
</dbReference>
<dbReference type="GO" id="GO:0005525">
    <property type="term" value="F:GTP binding"/>
    <property type="evidence" value="ECO:0007669"/>
    <property type="project" value="UniProtKB-UniRule"/>
</dbReference>
<feature type="binding site" evidence="10">
    <location>
        <begin position="160"/>
        <end position="168"/>
    </location>
    <ligand>
        <name>GTP</name>
        <dbReference type="ChEBI" id="CHEBI:37565"/>
    </ligand>
</feature>
<evidence type="ECO:0000256" key="3">
    <source>
        <dbReference type="ARBA" id="ARBA00022723"/>
    </source>
</evidence>
<dbReference type="HOGENOM" id="CLU_033617_2_1_9"/>
<dbReference type="Pfam" id="PF03193">
    <property type="entry name" value="RsgA_GTPase"/>
    <property type="match status" value="1"/>
</dbReference>
<keyword evidence="4 10" id="KW-0699">rRNA-binding</keyword>
<comment type="similarity">
    <text evidence="10">Belongs to the TRAFAC class YlqF/YawG GTPase family. RsgA subfamily.</text>
</comment>
<reference evidence="13 14" key="1">
    <citation type="submission" date="2010-07" db="EMBL/GenBank/DDBJ databases">
        <authorList>
            <person name="Muzny D."/>
            <person name="Qin X."/>
            <person name="Deng J."/>
            <person name="Jiang H."/>
            <person name="Liu Y."/>
            <person name="Qu J."/>
            <person name="Song X.-Z."/>
            <person name="Zhang L."/>
            <person name="Thornton R."/>
            <person name="Coyle M."/>
            <person name="Francisco L."/>
            <person name="Jackson L."/>
            <person name="Javaid M."/>
            <person name="Korchina V."/>
            <person name="Kovar C."/>
            <person name="Mata R."/>
            <person name="Mathew T."/>
            <person name="Ngo R."/>
            <person name="Nguyen L."/>
            <person name="Nguyen N."/>
            <person name="Okwuonu G."/>
            <person name="Ongeri F."/>
            <person name="Pham C."/>
            <person name="Simmons D."/>
            <person name="Wilczek-Boney K."/>
            <person name="Hale W."/>
            <person name="Jakkamsetti A."/>
            <person name="Pham P."/>
            <person name="Ruth R."/>
            <person name="San Lucas F."/>
            <person name="Warren J."/>
            <person name="Zhang J."/>
            <person name="Zhao Z."/>
            <person name="Zhou C."/>
            <person name="Zhu D."/>
            <person name="Lee S."/>
            <person name="Bess C."/>
            <person name="Blankenburg K."/>
            <person name="Forbes L."/>
            <person name="Fu Q."/>
            <person name="Gubbala S."/>
            <person name="Hirani K."/>
            <person name="Jayaseelan J.C."/>
            <person name="Lara F."/>
            <person name="Munidasa M."/>
            <person name="Palculict T."/>
            <person name="Patil S."/>
            <person name="Pu L.-L."/>
            <person name="Saada N."/>
            <person name="Tang L."/>
            <person name="Weissenberger G."/>
            <person name="Zhu Y."/>
            <person name="Hemphill L."/>
            <person name="Shang Y."/>
            <person name="Youmans B."/>
            <person name="Ayvaz T."/>
            <person name="Ross M."/>
            <person name="Santibanez J."/>
            <person name="Aqrawi P."/>
            <person name="Gross S."/>
            <person name="Joshi V."/>
            <person name="Fowler G."/>
            <person name="Nazareth L."/>
            <person name="Reid J."/>
            <person name="Worley K."/>
            <person name="Petrosino J."/>
            <person name="Highlander S."/>
            <person name="Gibbs R."/>
        </authorList>
    </citation>
    <scope>NUCLEOTIDE SEQUENCE [LARGE SCALE GENOMIC DNA]</scope>
    <source>
        <strain evidence="13 14">ATCC BAA-1640</strain>
    </source>
</reference>
<dbReference type="CDD" id="cd01854">
    <property type="entry name" value="YjeQ_EngC"/>
    <property type="match status" value="1"/>
</dbReference>
<dbReference type="InterPro" id="IPR030378">
    <property type="entry name" value="G_CP_dom"/>
</dbReference>
<gene>
    <name evidence="10 13" type="primary">rsgA</name>
    <name evidence="13" type="ORF">HMPREF9225_1904</name>
</gene>
<dbReference type="GO" id="GO:0046872">
    <property type="term" value="F:metal ion binding"/>
    <property type="evidence" value="ECO:0007669"/>
    <property type="project" value="UniProtKB-KW"/>
</dbReference>
<dbReference type="EMBL" id="AEEH01000053">
    <property type="protein sequence ID" value="EFM24483.1"/>
    <property type="molecule type" value="Genomic_DNA"/>
</dbReference>
<comment type="function">
    <text evidence="10">One of several proteins that assist in the late maturation steps of the functional core of the 30S ribosomal subunit. Helps release RbfA from mature subunits. May play a role in the assembly of ribosomal proteins into the subunit. Circularly permuted GTPase that catalyzes slow GTP hydrolysis, GTPase activity is stimulated by the 30S ribosomal subunit.</text>
</comment>
<dbReference type="PROSITE" id="PS50936">
    <property type="entry name" value="ENGC_GTPASE"/>
    <property type="match status" value="1"/>
</dbReference>
<dbReference type="Gene3D" id="1.10.40.50">
    <property type="entry name" value="Probable gtpase engc, domain 3"/>
    <property type="match status" value="1"/>
</dbReference>
<dbReference type="InterPro" id="IPR012340">
    <property type="entry name" value="NA-bd_OB-fold"/>
</dbReference>
<dbReference type="AlphaFoldDB" id="E0NP15"/>
<evidence type="ECO:0000259" key="12">
    <source>
        <dbReference type="PROSITE" id="PS51721"/>
    </source>
</evidence>
<feature type="binding site" evidence="10">
    <location>
        <position position="251"/>
    </location>
    <ligand>
        <name>Zn(2+)</name>
        <dbReference type="ChEBI" id="CHEBI:29105"/>
    </ligand>
</feature>
<evidence type="ECO:0000259" key="11">
    <source>
        <dbReference type="PROSITE" id="PS50936"/>
    </source>
</evidence>
<evidence type="ECO:0000256" key="10">
    <source>
        <dbReference type="HAMAP-Rule" id="MF_01820"/>
    </source>
</evidence>
<dbReference type="PANTHER" id="PTHR32120:SF11">
    <property type="entry name" value="SMALL RIBOSOMAL SUBUNIT BIOGENESIS GTPASE RSGA 1, MITOCHONDRIAL-RELATED"/>
    <property type="match status" value="1"/>
</dbReference>
<keyword evidence="6 10" id="KW-0378">Hydrolase</keyword>
<comment type="cofactor">
    <cofactor evidence="10">
        <name>Zn(2+)</name>
        <dbReference type="ChEBI" id="CHEBI:29105"/>
    </cofactor>
    <text evidence="10">Binds 1 zinc ion per subunit.</text>
</comment>
<dbReference type="HAMAP" id="MF_01820">
    <property type="entry name" value="GTPase_RsgA"/>
    <property type="match status" value="1"/>
</dbReference>
<evidence type="ECO:0000256" key="2">
    <source>
        <dbReference type="ARBA" id="ARBA00022517"/>
    </source>
</evidence>
<keyword evidence="8 10" id="KW-0694">RNA-binding</keyword>
<comment type="subunit">
    <text evidence="10">Monomer. Associates with 30S ribosomal subunit, binds 16S rRNA.</text>
</comment>
<feature type="binding site" evidence="10">
    <location>
        <begin position="110"/>
        <end position="113"/>
    </location>
    <ligand>
        <name>GTP</name>
        <dbReference type="ChEBI" id="CHEBI:37565"/>
    </ligand>
</feature>
<evidence type="ECO:0000313" key="14">
    <source>
        <dbReference type="Proteomes" id="UP000003280"/>
    </source>
</evidence>
<dbReference type="Gene3D" id="2.40.50.140">
    <property type="entry name" value="Nucleic acid-binding proteins"/>
    <property type="match status" value="1"/>
</dbReference>
<keyword evidence="7 10" id="KW-0862">Zinc</keyword>
<evidence type="ECO:0000256" key="8">
    <source>
        <dbReference type="ARBA" id="ARBA00022884"/>
    </source>
</evidence>
<feature type="binding site" evidence="10">
    <location>
        <position position="243"/>
    </location>
    <ligand>
        <name>Zn(2+)</name>
        <dbReference type="ChEBI" id="CHEBI:29105"/>
    </ligand>
</feature>
<dbReference type="InterPro" id="IPR010914">
    <property type="entry name" value="RsgA_GTPase_dom"/>
</dbReference>
<dbReference type="InterPro" id="IPR031944">
    <property type="entry name" value="RsgA_N"/>
</dbReference>
<keyword evidence="9 10" id="KW-0342">GTP-binding</keyword>
<accession>E0NP15</accession>
<dbReference type="InterPro" id="IPR004881">
    <property type="entry name" value="Ribosome_biogen_GTPase_RsgA"/>
</dbReference>
<feature type="binding site" evidence="10">
    <location>
        <position position="245"/>
    </location>
    <ligand>
        <name>Zn(2+)</name>
        <dbReference type="ChEBI" id="CHEBI:29105"/>
    </ligand>
</feature>